<gene>
    <name evidence="2" type="ORF">EGYM00392_LOCUS42329</name>
</gene>
<evidence type="ECO:0000256" key="1">
    <source>
        <dbReference type="SAM" id="MobiDB-lite"/>
    </source>
</evidence>
<organism evidence="2">
    <name type="scientific">Eutreptiella gymnastica</name>
    <dbReference type="NCBI Taxonomy" id="73025"/>
    <lineage>
        <taxon>Eukaryota</taxon>
        <taxon>Discoba</taxon>
        <taxon>Euglenozoa</taxon>
        <taxon>Euglenida</taxon>
        <taxon>Spirocuta</taxon>
        <taxon>Euglenophyceae</taxon>
        <taxon>Eutreptiales</taxon>
        <taxon>Eutreptiaceae</taxon>
        <taxon>Eutreptiella</taxon>
    </lineage>
</organism>
<proteinExistence type="predicted"/>
<dbReference type="AlphaFoldDB" id="A0A7S1J3D8"/>
<reference evidence="2" key="1">
    <citation type="submission" date="2021-01" db="EMBL/GenBank/DDBJ databases">
        <authorList>
            <person name="Corre E."/>
            <person name="Pelletier E."/>
            <person name="Niang G."/>
            <person name="Scheremetjew M."/>
            <person name="Finn R."/>
            <person name="Kale V."/>
            <person name="Holt S."/>
            <person name="Cochrane G."/>
            <person name="Meng A."/>
            <person name="Brown T."/>
            <person name="Cohen L."/>
        </authorList>
    </citation>
    <scope>NUCLEOTIDE SEQUENCE</scope>
    <source>
        <strain evidence="2">NIES-381</strain>
    </source>
</reference>
<protein>
    <submittedName>
        <fullName evidence="2">Uncharacterized protein</fullName>
    </submittedName>
</protein>
<dbReference type="EMBL" id="HBGA01113645">
    <property type="protein sequence ID" value="CAD9031187.1"/>
    <property type="molecule type" value="Transcribed_RNA"/>
</dbReference>
<name>A0A7S1J3D8_9EUGL</name>
<feature type="region of interest" description="Disordered" evidence="1">
    <location>
        <begin position="73"/>
        <end position="115"/>
    </location>
</feature>
<evidence type="ECO:0000313" key="2">
    <source>
        <dbReference type="EMBL" id="CAD9031187.1"/>
    </source>
</evidence>
<sequence>MDPRLKAMREVPRAGRWVAFQKQRSIGTRQARIPVPAQCPPKGEVGAQGSLCHSCSLPTRCPWDRAVGVHVSDLPYGRHAPSPPVRSEYRADAQQKADLQSGTLHPHDSTPPSPP</sequence>
<accession>A0A7S1J3D8</accession>